<reference evidence="12" key="1">
    <citation type="journal article" date="2020" name="Stud. Mycol.">
        <title>101 Dothideomycetes genomes: a test case for predicting lifestyles and emergence of pathogens.</title>
        <authorList>
            <person name="Haridas S."/>
            <person name="Albert R."/>
            <person name="Binder M."/>
            <person name="Bloem J."/>
            <person name="Labutti K."/>
            <person name="Salamov A."/>
            <person name="Andreopoulos B."/>
            <person name="Baker S."/>
            <person name="Barry K."/>
            <person name="Bills G."/>
            <person name="Bluhm B."/>
            <person name="Cannon C."/>
            <person name="Castanera R."/>
            <person name="Culley D."/>
            <person name="Daum C."/>
            <person name="Ezra D."/>
            <person name="Gonzalez J."/>
            <person name="Henrissat B."/>
            <person name="Kuo A."/>
            <person name="Liang C."/>
            <person name="Lipzen A."/>
            <person name="Lutzoni F."/>
            <person name="Magnuson J."/>
            <person name="Mondo S."/>
            <person name="Nolan M."/>
            <person name="Ohm R."/>
            <person name="Pangilinan J."/>
            <person name="Park H.-J."/>
            <person name="Ramirez L."/>
            <person name="Alfaro M."/>
            <person name="Sun H."/>
            <person name="Tritt A."/>
            <person name="Yoshinaga Y."/>
            <person name="Zwiers L.-H."/>
            <person name="Turgeon B."/>
            <person name="Goodwin S."/>
            <person name="Spatafora J."/>
            <person name="Crous P."/>
            <person name="Grigoriev I."/>
        </authorList>
    </citation>
    <scope>NUCLEOTIDE SEQUENCE</scope>
    <source>
        <strain evidence="12">CBS 113389</strain>
    </source>
</reference>
<feature type="compositionally biased region" description="Polar residues" evidence="9">
    <location>
        <begin position="67"/>
        <end position="79"/>
    </location>
</feature>
<feature type="compositionally biased region" description="Low complexity" evidence="9">
    <location>
        <begin position="267"/>
        <end position="281"/>
    </location>
</feature>
<protein>
    <submittedName>
        <fullName evidence="12">Beta-glucan synthesis-associated protein-domain-containing protein</fullName>
    </submittedName>
</protein>
<feature type="compositionally biased region" description="Basic and acidic residues" evidence="9">
    <location>
        <begin position="684"/>
        <end position="699"/>
    </location>
</feature>
<dbReference type="GeneID" id="54478782"/>
<dbReference type="PANTHER" id="PTHR31361">
    <property type="entry name" value="BETA-GLUCAN SYNTHESIS-ASSOCIATED PROTEIN KRE6-RELATED"/>
    <property type="match status" value="1"/>
</dbReference>
<dbReference type="OrthoDB" id="412647at2759"/>
<dbReference type="InterPro" id="IPR005629">
    <property type="entry name" value="Skn1/Kre6/Sbg1"/>
</dbReference>
<feature type="region of interest" description="Disordered" evidence="9">
    <location>
        <begin position="265"/>
        <end position="284"/>
    </location>
</feature>
<comment type="subcellular location">
    <subcellularLocation>
        <location evidence="1">Membrane</location>
        <topology evidence="1">Single-pass type II membrane protein</topology>
    </subcellularLocation>
</comment>
<dbReference type="EMBL" id="MU001642">
    <property type="protein sequence ID" value="KAF2479252.1"/>
    <property type="molecule type" value="Genomic_DNA"/>
</dbReference>
<keyword evidence="3 10" id="KW-0812">Transmembrane</keyword>
<dbReference type="InterPro" id="IPR000757">
    <property type="entry name" value="Beta-glucanase-like"/>
</dbReference>
<evidence type="ECO:0000259" key="11">
    <source>
        <dbReference type="PROSITE" id="PS51762"/>
    </source>
</evidence>
<keyword evidence="8" id="KW-0961">Cell wall biogenesis/degradation</keyword>
<keyword evidence="6 10" id="KW-0472">Membrane</keyword>
<gene>
    <name evidence="12" type="ORF">BDY17DRAFT_328028</name>
</gene>
<accession>A0A6A6PGY7</accession>
<dbReference type="Proteomes" id="UP000799767">
    <property type="component" value="Unassembled WGS sequence"/>
</dbReference>
<evidence type="ECO:0000256" key="4">
    <source>
        <dbReference type="ARBA" id="ARBA00022968"/>
    </source>
</evidence>
<evidence type="ECO:0000313" key="13">
    <source>
        <dbReference type="Proteomes" id="UP000799767"/>
    </source>
</evidence>
<dbReference type="InterPro" id="IPR013320">
    <property type="entry name" value="ConA-like_dom_sf"/>
</dbReference>
<dbReference type="Gene3D" id="2.60.120.200">
    <property type="match status" value="1"/>
</dbReference>
<dbReference type="PROSITE" id="PS51762">
    <property type="entry name" value="GH16_2"/>
    <property type="match status" value="1"/>
</dbReference>
<evidence type="ECO:0000256" key="10">
    <source>
        <dbReference type="SAM" id="Phobius"/>
    </source>
</evidence>
<evidence type="ECO:0000256" key="3">
    <source>
        <dbReference type="ARBA" id="ARBA00022692"/>
    </source>
</evidence>
<feature type="compositionally biased region" description="Low complexity" evidence="9">
    <location>
        <begin position="108"/>
        <end position="120"/>
    </location>
</feature>
<dbReference type="AlphaFoldDB" id="A0A6A6PGY7"/>
<dbReference type="Pfam" id="PF03935">
    <property type="entry name" value="SKN1_KRE6_Sbg1"/>
    <property type="match status" value="1"/>
</dbReference>
<evidence type="ECO:0000256" key="1">
    <source>
        <dbReference type="ARBA" id="ARBA00004606"/>
    </source>
</evidence>
<evidence type="ECO:0000256" key="8">
    <source>
        <dbReference type="ARBA" id="ARBA00023316"/>
    </source>
</evidence>
<keyword evidence="13" id="KW-1185">Reference proteome</keyword>
<evidence type="ECO:0000256" key="6">
    <source>
        <dbReference type="ARBA" id="ARBA00023136"/>
    </source>
</evidence>
<feature type="transmembrane region" description="Helical" evidence="10">
    <location>
        <begin position="205"/>
        <end position="228"/>
    </location>
</feature>
<comment type="similarity">
    <text evidence="2">Belongs to the SKN1/KRE6 family.</text>
</comment>
<name>A0A6A6PGY7_9PEZI</name>
<dbReference type="GO" id="GO:0005886">
    <property type="term" value="C:plasma membrane"/>
    <property type="evidence" value="ECO:0007669"/>
    <property type="project" value="TreeGrafter"/>
</dbReference>
<feature type="region of interest" description="Disordered" evidence="9">
    <location>
        <begin position="1"/>
        <end position="159"/>
    </location>
</feature>
<evidence type="ECO:0000313" key="12">
    <source>
        <dbReference type="EMBL" id="KAF2479252.1"/>
    </source>
</evidence>
<dbReference type="CDD" id="cd02180">
    <property type="entry name" value="GH16_fungal_KRE6_glucanase"/>
    <property type="match status" value="1"/>
</dbReference>
<evidence type="ECO:0000256" key="9">
    <source>
        <dbReference type="SAM" id="MobiDB-lite"/>
    </source>
</evidence>
<keyword evidence="5 10" id="KW-1133">Transmembrane helix</keyword>
<evidence type="ECO:0000256" key="7">
    <source>
        <dbReference type="ARBA" id="ARBA00023180"/>
    </source>
</evidence>
<evidence type="ECO:0000256" key="2">
    <source>
        <dbReference type="ARBA" id="ARBA00010962"/>
    </source>
</evidence>
<dbReference type="PANTHER" id="PTHR31361:SF1">
    <property type="entry name" value="BETA-GLUCAN SYNTHESIS-ASSOCIATED PROTEIN KRE6-RELATED"/>
    <property type="match status" value="1"/>
</dbReference>
<proteinExistence type="inferred from homology"/>
<dbReference type="GO" id="GO:0031505">
    <property type="term" value="P:fungal-type cell wall organization"/>
    <property type="evidence" value="ECO:0007669"/>
    <property type="project" value="TreeGrafter"/>
</dbReference>
<feature type="domain" description="GH16" evidence="11">
    <location>
        <begin position="180"/>
        <end position="623"/>
    </location>
</feature>
<dbReference type="GO" id="GO:0015926">
    <property type="term" value="F:glucosidase activity"/>
    <property type="evidence" value="ECO:0007669"/>
    <property type="project" value="TreeGrafter"/>
</dbReference>
<keyword evidence="7" id="KW-0325">Glycoprotein</keyword>
<dbReference type="RefSeq" id="XP_033585822.1">
    <property type="nucleotide sequence ID" value="XM_033737780.1"/>
</dbReference>
<dbReference type="GO" id="GO:0006078">
    <property type="term" value="P:(1-&gt;6)-beta-D-glucan biosynthetic process"/>
    <property type="evidence" value="ECO:0007669"/>
    <property type="project" value="TreeGrafter"/>
</dbReference>
<feature type="compositionally biased region" description="Polar residues" evidence="9">
    <location>
        <begin position="19"/>
        <end position="60"/>
    </location>
</feature>
<feature type="compositionally biased region" description="Low complexity" evidence="9">
    <location>
        <begin position="700"/>
        <end position="712"/>
    </location>
</feature>
<evidence type="ECO:0000256" key="5">
    <source>
        <dbReference type="ARBA" id="ARBA00022989"/>
    </source>
</evidence>
<feature type="region of interest" description="Disordered" evidence="9">
    <location>
        <begin position="671"/>
        <end position="712"/>
    </location>
</feature>
<dbReference type="SUPFAM" id="SSF49899">
    <property type="entry name" value="Concanavalin A-like lectins/glucanases"/>
    <property type="match status" value="1"/>
</dbReference>
<organism evidence="12 13">
    <name type="scientific">Neohortaea acidophila</name>
    <dbReference type="NCBI Taxonomy" id="245834"/>
    <lineage>
        <taxon>Eukaryota</taxon>
        <taxon>Fungi</taxon>
        <taxon>Dikarya</taxon>
        <taxon>Ascomycota</taxon>
        <taxon>Pezizomycotina</taxon>
        <taxon>Dothideomycetes</taxon>
        <taxon>Dothideomycetidae</taxon>
        <taxon>Mycosphaerellales</taxon>
        <taxon>Teratosphaeriaceae</taxon>
        <taxon>Neohortaea</taxon>
    </lineage>
</organism>
<sequence length="727" mass="79658">MSSDGSPPDRHAPPHIRINSGSEDLLNMQSQQGNSHSRPNTSRQPASRSLMPQSAPSSRPGTARLGATSSSSLYQQAAESSELLLPPRKGKPRRFRDDDSIRSPTPNGAGSRRTSWSSGSDKSRDSNHHTSPFIGPFDDSRTPSRAGSDDEGVNTQTVSEKYNIMPSAGLLLFPEDVEKDDWLHTPDPNDRDKLELKDLFSKRGIVNVGGLLLITLGILVLFIGYPILTFVKPLIDPVNSCSSNPLCLNQKASILKNVRTGLIDPDTPSSARSRTSSTGGTQNLVFSDEFNTPGRTFYDGDDAFWQGVDLWYGATQDIEYYDPDAITTADGYLAIRFDAFQNHDLNYRSGMLQSWNKLCFKGGYMEASISLPGRGDTSGFWPGFWAMGNLGRPGYLATTEGMWPYSYHDECDAGITPNQSDPSGVSSLPGMRLPACVCEGQDGLTAGTSRSAPEIDAIEATVTYLTPPAFDAIGSASQSFQMAPFDVFWRPNTEFIEIYDRSVSSANPYQGGPLQQALSGLTNLNNDWYDGQAYQSYGFEYEPGDSGYVTWYVGGDTTWTIDARAIGPNGNVGQRVMPEEPMSMIVNFGMASNFAPLNFTGLAPLFPATMRIDYVRIYQDDDGEIGCDPDGYETTEYIANHPKAYLNPNMTSWASTGYSWPSNSYMDGCQAASSSSSKARKAKRSEQRLRKRELRDKRSLATTSPSSLSSTASALLRKPVDWVRNRL</sequence>
<dbReference type="GO" id="GO:0005789">
    <property type="term" value="C:endoplasmic reticulum membrane"/>
    <property type="evidence" value="ECO:0007669"/>
    <property type="project" value="TreeGrafter"/>
</dbReference>
<keyword evidence="4" id="KW-0735">Signal-anchor</keyword>